<comment type="subunit">
    <text evidence="5">Heterooligomer composed of large and small subunits.</text>
</comment>
<comment type="subcellular location">
    <subcellularLocation>
        <location evidence="5 6">Cytoplasm</location>
    </subcellularLocation>
</comment>
<keyword evidence="2 5" id="KW-0540">Nuclease</keyword>
<evidence type="ECO:0000256" key="4">
    <source>
        <dbReference type="ARBA" id="ARBA00022839"/>
    </source>
</evidence>
<dbReference type="PANTHER" id="PTHR30008:SF0">
    <property type="entry name" value="EXODEOXYRIBONUCLEASE 7 LARGE SUBUNIT"/>
    <property type="match status" value="1"/>
</dbReference>
<comment type="function">
    <text evidence="5">Bidirectionally degrades single-stranded DNA into large acid-insoluble oligonucleotides, which are then degraded further into small acid-soluble oligonucleotides.</text>
</comment>
<dbReference type="EC" id="3.1.11.6" evidence="5"/>
<dbReference type="AlphaFoldDB" id="A0A8J7TSH0"/>
<dbReference type="GO" id="GO:0006308">
    <property type="term" value="P:DNA catabolic process"/>
    <property type="evidence" value="ECO:0007669"/>
    <property type="project" value="UniProtKB-UniRule"/>
</dbReference>
<comment type="caution">
    <text evidence="9">The sequence shown here is derived from an EMBL/GenBank/DDBJ whole genome shotgun (WGS) entry which is preliminary data.</text>
</comment>
<dbReference type="Pfam" id="PF13742">
    <property type="entry name" value="tRNA_anti_2"/>
    <property type="match status" value="1"/>
</dbReference>
<feature type="domain" description="OB-fold nucleic acid binding" evidence="8">
    <location>
        <begin position="16"/>
        <end position="109"/>
    </location>
</feature>
<dbReference type="GO" id="GO:0008855">
    <property type="term" value="F:exodeoxyribonuclease VII activity"/>
    <property type="evidence" value="ECO:0007669"/>
    <property type="project" value="UniProtKB-UniRule"/>
</dbReference>
<feature type="domain" description="Exonuclease VII large subunit C-terminal" evidence="7">
    <location>
        <begin position="132"/>
        <end position="423"/>
    </location>
</feature>
<dbReference type="GO" id="GO:0009318">
    <property type="term" value="C:exodeoxyribonuclease VII complex"/>
    <property type="evidence" value="ECO:0007669"/>
    <property type="project" value="UniProtKB-UniRule"/>
</dbReference>
<reference evidence="9" key="1">
    <citation type="submission" date="2021-02" db="EMBL/GenBank/DDBJ databases">
        <title>Thiocyanate and organic carbon inputs drive convergent selection for specific autotrophic Afipia and Thiobacillus strains within complex microbiomes.</title>
        <authorList>
            <person name="Huddy R.J."/>
            <person name="Sachdeva R."/>
            <person name="Kadzinga F."/>
            <person name="Kantor R.S."/>
            <person name="Harrison S.T.L."/>
            <person name="Banfield J.F."/>
        </authorList>
    </citation>
    <scope>NUCLEOTIDE SEQUENCE</scope>
    <source>
        <strain evidence="9">SCN18_10_11_15_R4_P_38_20</strain>
    </source>
</reference>
<comment type="catalytic activity">
    <reaction evidence="5 6">
        <text>Exonucleolytic cleavage in either 5'- to 3'- or 3'- to 5'-direction to yield nucleoside 5'-phosphates.</text>
        <dbReference type="EC" id="3.1.11.6"/>
    </reaction>
</comment>
<evidence type="ECO:0000259" key="7">
    <source>
        <dbReference type="Pfam" id="PF02601"/>
    </source>
</evidence>
<sequence length="447" mass="50416">MSFIPEHHETFLPEPLSVSAVAYSIKNTLEQAFNFIRIKGEISGAKLHTSGHFYFALKDEQSVLDGVCWKGVYGRLPFKPVDGMEVICTGRITSYPARSKYQIVVEAMEIAGEGALLKILEERRRKLAAEGLFAEERKKSLPFIPQVIGVVTSATGAVIRDILHRLQDRFPRHVIVWPVLVQGEGAAAQIATAIESFNRLTFEGTIPRPDLLIVARGGGSLEDLWSFNEEIVVRAVARSHIPIISAVGHETDTTLIDFAADWRAPTPTAAAERAVPVRRELLDISAKLLERLNRGLLRYNEGATQYFDDWNERFLNTKTIFFTHIEQRLKTLVVQLKHPRMLLAQSEINIHNLSNRLNLSGKQYIEQRLLSFQNMAQLLQSYSFHRTLERGFCLVRSSKGEIVKKTEELRPQQIVTLTFQDGDKLAKIQSEAEKSTTVNSHSQGSLF</sequence>
<gene>
    <name evidence="5" type="primary">xseA</name>
    <name evidence="9" type="ORF">J0H12_00260</name>
</gene>
<evidence type="ECO:0000256" key="5">
    <source>
        <dbReference type="HAMAP-Rule" id="MF_00378"/>
    </source>
</evidence>
<keyword evidence="3 5" id="KW-0378">Hydrolase</keyword>
<evidence type="ECO:0000256" key="6">
    <source>
        <dbReference type="RuleBase" id="RU004355"/>
    </source>
</evidence>
<proteinExistence type="inferred from homology"/>
<dbReference type="Pfam" id="PF02601">
    <property type="entry name" value="Exonuc_VII_L"/>
    <property type="match status" value="1"/>
</dbReference>
<dbReference type="InterPro" id="IPR020579">
    <property type="entry name" value="Exonuc_VII_lsu_C"/>
</dbReference>
<evidence type="ECO:0000256" key="1">
    <source>
        <dbReference type="ARBA" id="ARBA00022490"/>
    </source>
</evidence>
<evidence type="ECO:0000256" key="2">
    <source>
        <dbReference type="ARBA" id="ARBA00022722"/>
    </source>
</evidence>
<dbReference type="HAMAP" id="MF_00378">
    <property type="entry name" value="Exonuc_7_L"/>
    <property type="match status" value="1"/>
</dbReference>
<accession>A0A8J7TSH0</accession>
<dbReference type="PANTHER" id="PTHR30008">
    <property type="entry name" value="EXODEOXYRIBONUCLEASE 7 LARGE SUBUNIT"/>
    <property type="match status" value="1"/>
</dbReference>
<dbReference type="CDD" id="cd04489">
    <property type="entry name" value="ExoVII_LU_OBF"/>
    <property type="match status" value="1"/>
</dbReference>
<dbReference type="Proteomes" id="UP000664414">
    <property type="component" value="Unassembled WGS sequence"/>
</dbReference>
<comment type="similarity">
    <text evidence="5 6">Belongs to the XseA family.</text>
</comment>
<dbReference type="NCBIfam" id="TIGR00237">
    <property type="entry name" value="xseA"/>
    <property type="match status" value="1"/>
</dbReference>
<dbReference type="InterPro" id="IPR025824">
    <property type="entry name" value="OB-fold_nuc-bd_dom"/>
</dbReference>
<keyword evidence="1 5" id="KW-0963">Cytoplasm</keyword>
<dbReference type="EMBL" id="JAFKGL010000010">
    <property type="protein sequence ID" value="MBN9412346.1"/>
    <property type="molecule type" value="Genomic_DNA"/>
</dbReference>
<evidence type="ECO:0000259" key="8">
    <source>
        <dbReference type="Pfam" id="PF13742"/>
    </source>
</evidence>
<dbReference type="GO" id="GO:0005737">
    <property type="term" value="C:cytoplasm"/>
    <property type="evidence" value="ECO:0007669"/>
    <property type="project" value="UniProtKB-SubCell"/>
</dbReference>
<organism evidence="9 10">
    <name type="scientific">Candidatus Paracaedimonas acanthamoebae</name>
    <dbReference type="NCBI Taxonomy" id="244581"/>
    <lineage>
        <taxon>Bacteria</taxon>
        <taxon>Pseudomonadati</taxon>
        <taxon>Pseudomonadota</taxon>
        <taxon>Alphaproteobacteria</taxon>
        <taxon>Holosporales</taxon>
        <taxon>Caedimonadaceae</taxon>
        <taxon>Candidatus Paracaedimonas</taxon>
    </lineage>
</organism>
<name>A0A8J7TSH0_9PROT</name>
<protein>
    <recommendedName>
        <fullName evidence="5">Exodeoxyribonuclease 7 large subunit</fullName>
        <ecNumber evidence="5">3.1.11.6</ecNumber>
    </recommendedName>
    <alternativeName>
        <fullName evidence="5">Exodeoxyribonuclease VII large subunit</fullName>
        <shortName evidence="5">Exonuclease VII large subunit</shortName>
    </alternativeName>
</protein>
<keyword evidence="4 5" id="KW-0269">Exonuclease</keyword>
<dbReference type="InterPro" id="IPR003753">
    <property type="entry name" value="Exonuc_VII_L"/>
</dbReference>
<evidence type="ECO:0000313" key="9">
    <source>
        <dbReference type="EMBL" id="MBN9412346.1"/>
    </source>
</evidence>
<evidence type="ECO:0000256" key="3">
    <source>
        <dbReference type="ARBA" id="ARBA00022801"/>
    </source>
</evidence>
<evidence type="ECO:0000313" key="10">
    <source>
        <dbReference type="Proteomes" id="UP000664414"/>
    </source>
</evidence>
<dbReference type="GO" id="GO:0003676">
    <property type="term" value="F:nucleic acid binding"/>
    <property type="evidence" value="ECO:0007669"/>
    <property type="project" value="InterPro"/>
</dbReference>